<evidence type="ECO:0000313" key="9">
    <source>
        <dbReference type="EMBL" id="GFU07065.1"/>
    </source>
</evidence>
<evidence type="ECO:0000256" key="5">
    <source>
        <dbReference type="ARBA" id="ARBA00022989"/>
    </source>
</evidence>
<feature type="signal peptide" evidence="8">
    <location>
        <begin position="1"/>
        <end position="18"/>
    </location>
</feature>
<evidence type="ECO:0000256" key="7">
    <source>
        <dbReference type="SAM" id="Phobius"/>
    </source>
</evidence>
<comment type="caution">
    <text evidence="9">The sequence shown here is derived from an EMBL/GenBank/DDBJ whole genome shotgun (WGS) entry which is preliminary data.</text>
</comment>
<organism evidence="9 10">
    <name type="scientific">Nephila pilipes</name>
    <name type="common">Giant wood spider</name>
    <name type="synonym">Nephila maculata</name>
    <dbReference type="NCBI Taxonomy" id="299642"/>
    <lineage>
        <taxon>Eukaryota</taxon>
        <taxon>Metazoa</taxon>
        <taxon>Ecdysozoa</taxon>
        <taxon>Arthropoda</taxon>
        <taxon>Chelicerata</taxon>
        <taxon>Arachnida</taxon>
        <taxon>Araneae</taxon>
        <taxon>Araneomorphae</taxon>
        <taxon>Entelegynae</taxon>
        <taxon>Araneoidea</taxon>
        <taxon>Nephilidae</taxon>
        <taxon>Nephila</taxon>
    </lineage>
</organism>
<dbReference type="GO" id="GO:0000139">
    <property type="term" value="C:Golgi membrane"/>
    <property type="evidence" value="ECO:0007669"/>
    <property type="project" value="UniProtKB-SubCell"/>
</dbReference>
<keyword evidence="4" id="KW-0653">Protein transport</keyword>
<evidence type="ECO:0000256" key="8">
    <source>
        <dbReference type="SAM" id="SignalP"/>
    </source>
</evidence>
<keyword evidence="5 7" id="KW-1133">Transmembrane helix</keyword>
<dbReference type="EMBL" id="BMAW01124261">
    <property type="protein sequence ID" value="GFU07065.1"/>
    <property type="molecule type" value="Genomic_DNA"/>
</dbReference>
<accession>A0A8X6Q9X1</accession>
<evidence type="ECO:0000256" key="3">
    <source>
        <dbReference type="ARBA" id="ARBA00022729"/>
    </source>
</evidence>
<evidence type="ECO:0000313" key="10">
    <source>
        <dbReference type="Proteomes" id="UP000887013"/>
    </source>
</evidence>
<dbReference type="AlphaFoldDB" id="A0A8X6Q9X1"/>
<keyword evidence="4" id="KW-0813">Transport</keyword>
<protein>
    <recommendedName>
        <fullName evidence="11">Autophagy-related protein 27</fullName>
    </recommendedName>
</protein>
<dbReference type="InterPro" id="IPR009011">
    <property type="entry name" value="Man6P_isomerase_rcpt-bd_dom_sf"/>
</dbReference>
<dbReference type="PANTHER" id="PTHR15071:SF0">
    <property type="entry name" value="MANNOSE 6-PHOSPHATE RECEPTOR-LIKE PROTEIN 1"/>
    <property type="match status" value="1"/>
</dbReference>
<evidence type="ECO:0000256" key="2">
    <source>
        <dbReference type="ARBA" id="ARBA00022692"/>
    </source>
</evidence>
<reference evidence="9" key="1">
    <citation type="submission" date="2020-08" db="EMBL/GenBank/DDBJ databases">
        <title>Multicomponent nature underlies the extraordinary mechanical properties of spider dragline silk.</title>
        <authorList>
            <person name="Kono N."/>
            <person name="Nakamura H."/>
            <person name="Mori M."/>
            <person name="Yoshida Y."/>
            <person name="Ohtoshi R."/>
            <person name="Malay A.D."/>
            <person name="Moran D.A.P."/>
            <person name="Tomita M."/>
            <person name="Numata K."/>
            <person name="Arakawa K."/>
        </authorList>
    </citation>
    <scope>NUCLEOTIDE SEQUENCE</scope>
</reference>
<dbReference type="PANTHER" id="PTHR15071">
    <property type="entry name" value="MANNOSE-6-PHOSPHATE RECEPTOR FAMILY MEMBER"/>
    <property type="match status" value="1"/>
</dbReference>
<dbReference type="OrthoDB" id="29460at2759"/>
<dbReference type="GO" id="GO:0034045">
    <property type="term" value="C:phagophore assembly site membrane"/>
    <property type="evidence" value="ECO:0007669"/>
    <property type="project" value="UniProtKB-SubCell"/>
</dbReference>
<comment type="subcellular location">
    <subcellularLocation>
        <location evidence="1">Preautophagosomal structure membrane</location>
        <topology evidence="1">Single-pass type I membrane protein</topology>
    </subcellularLocation>
</comment>
<dbReference type="GO" id="GO:0015031">
    <property type="term" value="P:protein transport"/>
    <property type="evidence" value="ECO:0007669"/>
    <property type="project" value="UniProtKB-KW"/>
</dbReference>
<evidence type="ECO:0000256" key="4">
    <source>
        <dbReference type="ARBA" id="ARBA00022927"/>
    </source>
</evidence>
<evidence type="ECO:0000256" key="1">
    <source>
        <dbReference type="ARBA" id="ARBA00004472"/>
    </source>
</evidence>
<dbReference type="GO" id="GO:0005802">
    <property type="term" value="C:trans-Golgi network"/>
    <property type="evidence" value="ECO:0007669"/>
    <property type="project" value="TreeGrafter"/>
</dbReference>
<keyword evidence="2 7" id="KW-0812">Transmembrane</keyword>
<feature type="transmembrane region" description="Helical" evidence="7">
    <location>
        <begin position="203"/>
        <end position="224"/>
    </location>
</feature>
<evidence type="ECO:0008006" key="11">
    <source>
        <dbReference type="Google" id="ProtNLM"/>
    </source>
</evidence>
<dbReference type="Proteomes" id="UP000887013">
    <property type="component" value="Unassembled WGS sequence"/>
</dbReference>
<proteinExistence type="predicted"/>
<keyword evidence="3 8" id="KW-0732">Signal</keyword>
<name>A0A8X6Q9X1_NEPPI</name>
<dbReference type="Pfam" id="PF09451">
    <property type="entry name" value="ATG27"/>
    <property type="match status" value="1"/>
</dbReference>
<gene>
    <name evidence="9" type="primary">AVEN_251001_1</name>
    <name evidence="9" type="ORF">NPIL_135891</name>
</gene>
<dbReference type="InterPro" id="IPR018939">
    <property type="entry name" value="Autophagy-rel_prot_27"/>
</dbReference>
<keyword evidence="10" id="KW-1185">Reference proteome</keyword>
<evidence type="ECO:0000256" key="6">
    <source>
        <dbReference type="ARBA" id="ARBA00023136"/>
    </source>
</evidence>
<feature type="chain" id="PRO_5036501931" description="Autophagy-related protein 27" evidence="8">
    <location>
        <begin position="19"/>
        <end position="266"/>
    </location>
</feature>
<keyword evidence="6 7" id="KW-0472">Membrane</keyword>
<dbReference type="Gene3D" id="2.70.130.10">
    <property type="entry name" value="Mannose-6-phosphate receptor binding domain"/>
    <property type="match status" value="1"/>
</dbReference>
<sequence length="266" mass="28897">MFIKGLIFSLFFVEVVLSATSVCTSQTPCRCDSGPGNVIDLSSVGLPDKPRFYEILYPPNSTIVGLYSYNPCYAFDSSDKIATLKPGNGPCKNAAACLRIPGKGDGELPEEHALGIQSTAKFLSSQDTEIHISYTVPGSKQTLRVVLKCDQDSNYNLTIEEGETPDITDVVMTLRTKCACHPNTCPALTPEEPSHGLSTGSKLLIAFFTILAAYFLVGIVWNFCNGAHGVELVPNLDFWNELPKLIIEGVIFTCSCFGRKSSYGEM</sequence>